<organism evidence="2 3">
    <name type="scientific">Panicum miliaceum</name>
    <name type="common">Proso millet</name>
    <name type="synonym">Broomcorn millet</name>
    <dbReference type="NCBI Taxonomy" id="4540"/>
    <lineage>
        <taxon>Eukaryota</taxon>
        <taxon>Viridiplantae</taxon>
        <taxon>Streptophyta</taxon>
        <taxon>Embryophyta</taxon>
        <taxon>Tracheophyta</taxon>
        <taxon>Spermatophyta</taxon>
        <taxon>Magnoliopsida</taxon>
        <taxon>Liliopsida</taxon>
        <taxon>Poales</taxon>
        <taxon>Poaceae</taxon>
        <taxon>PACMAD clade</taxon>
        <taxon>Panicoideae</taxon>
        <taxon>Panicodae</taxon>
        <taxon>Paniceae</taxon>
        <taxon>Panicinae</taxon>
        <taxon>Panicum</taxon>
        <taxon>Panicum sect. Panicum</taxon>
    </lineage>
</organism>
<feature type="compositionally biased region" description="Basic and acidic residues" evidence="1">
    <location>
        <begin position="44"/>
        <end position="56"/>
    </location>
</feature>
<reference evidence="3" key="1">
    <citation type="journal article" date="2019" name="Nat. Commun.">
        <title>The genome of broomcorn millet.</title>
        <authorList>
            <person name="Zou C."/>
            <person name="Miki D."/>
            <person name="Li D."/>
            <person name="Tang Q."/>
            <person name="Xiao L."/>
            <person name="Rajput S."/>
            <person name="Deng P."/>
            <person name="Jia W."/>
            <person name="Huang R."/>
            <person name="Zhang M."/>
            <person name="Sun Y."/>
            <person name="Hu J."/>
            <person name="Fu X."/>
            <person name="Schnable P.S."/>
            <person name="Li F."/>
            <person name="Zhang H."/>
            <person name="Feng B."/>
            <person name="Zhu X."/>
            <person name="Liu R."/>
            <person name="Schnable J.C."/>
            <person name="Zhu J.-K."/>
            <person name="Zhang H."/>
        </authorList>
    </citation>
    <scope>NUCLEOTIDE SEQUENCE [LARGE SCALE GENOMIC DNA]</scope>
</reference>
<dbReference type="PANTHER" id="PTHR33018">
    <property type="entry name" value="OS10G0338966 PROTEIN-RELATED"/>
    <property type="match status" value="1"/>
</dbReference>
<evidence type="ECO:0000313" key="2">
    <source>
        <dbReference type="EMBL" id="RLN27957.1"/>
    </source>
</evidence>
<evidence type="ECO:0000313" key="3">
    <source>
        <dbReference type="Proteomes" id="UP000275267"/>
    </source>
</evidence>
<name>A0A3L6SUF7_PANMI</name>
<dbReference type="Proteomes" id="UP000275267">
    <property type="component" value="Unassembled WGS sequence"/>
</dbReference>
<dbReference type="PANTHER" id="PTHR33018:SF34">
    <property type="entry name" value="OS02G0472350 PROTEIN"/>
    <property type="match status" value="1"/>
</dbReference>
<proteinExistence type="predicted"/>
<evidence type="ECO:0000256" key="1">
    <source>
        <dbReference type="SAM" id="MobiDB-lite"/>
    </source>
</evidence>
<comment type="caution">
    <text evidence="2">The sequence shown here is derived from an EMBL/GenBank/DDBJ whole genome shotgun (WGS) entry which is preliminary data.</text>
</comment>
<protein>
    <submittedName>
        <fullName evidence="2">Hydroxyproline-rich glycoprotein-like</fullName>
    </submittedName>
</protein>
<dbReference type="OrthoDB" id="1869436at2759"/>
<feature type="region of interest" description="Disordered" evidence="1">
    <location>
        <begin position="30"/>
        <end position="66"/>
    </location>
</feature>
<gene>
    <name evidence="2" type="ORF">C2845_PM05G17380</name>
</gene>
<accession>A0A3L6SUF7</accession>
<sequence>MPLLRAGFHAILDAGAYSASALVKMYEMGSSADNNSQPASPAPELEHSSQTKESGTRARKPRTQTKWPEDKFTAIGIDDEVWPVPQATRDRFVLVCGLIAQERVSINVKLESIPKETKEREFFLGIEEFLEYPGNLSSVDRQKAIRLAIKEIGILHRRFKSHLRKDFVRQELTPFQKHPFLKQEDWDQFVDITKSEDFVQKS</sequence>
<dbReference type="AlphaFoldDB" id="A0A3L6SUF7"/>
<dbReference type="EMBL" id="PQIB02000003">
    <property type="protein sequence ID" value="RLN27957.1"/>
    <property type="molecule type" value="Genomic_DNA"/>
</dbReference>
<keyword evidence="3" id="KW-1185">Reference proteome</keyword>